<reference evidence="2" key="1">
    <citation type="journal article" date="2019" name="Int. J. Syst. Evol. Microbiol.">
        <title>The Global Catalogue of Microorganisms (GCM) 10K type strain sequencing project: providing services to taxonomists for standard genome sequencing and annotation.</title>
        <authorList>
            <consortium name="The Broad Institute Genomics Platform"/>
            <consortium name="The Broad Institute Genome Sequencing Center for Infectious Disease"/>
            <person name="Wu L."/>
            <person name="Ma J."/>
        </authorList>
    </citation>
    <scope>NUCLEOTIDE SEQUENCE [LARGE SCALE GENOMIC DNA]</scope>
    <source>
        <strain evidence="2">CECT 7398</strain>
    </source>
</reference>
<keyword evidence="2" id="KW-1185">Reference proteome</keyword>
<accession>A0ABT8BWE3</accession>
<evidence type="ECO:0000313" key="2">
    <source>
        <dbReference type="Proteomes" id="UP001238540"/>
    </source>
</evidence>
<sequence length="40" mass="4437">MTANVEKDDVLMCGPAAQFIKTLLLKAVDQCLLNKQWCLA</sequence>
<dbReference type="Proteomes" id="UP001238540">
    <property type="component" value="Unassembled WGS sequence"/>
</dbReference>
<dbReference type="EMBL" id="JAUFQC010000001">
    <property type="protein sequence ID" value="MDN3610417.1"/>
    <property type="molecule type" value="Genomic_DNA"/>
</dbReference>
<comment type="caution">
    <text evidence="1">The sequence shown here is derived from an EMBL/GenBank/DDBJ whole genome shotgun (WGS) entry which is preliminary data.</text>
</comment>
<protein>
    <submittedName>
        <fullName evidence="1">Uncharacterized protein</fullName>
    </submittedName>
</protein>
<dbReference type="RefSeq" id="WP_290312023.1">
    <property type="nucleotide sequence ID" value="NZ_JAUFQC010000001.1"/>
</dbReference>
<organism evidence="1 2">
    <name type="scientific">Vibrio ostreicida</name>
    <dbReference type="NCBI Taxonomy" id="526588"/>
    <lineage>
        <taxon>Bacteria</taxon>
        <taxon>Pseudomonadati</taxon>
        <taxon>Pseudomonadota</taxon>
        <taxon>Gammaproteobacteria</taxon>
        <taxon>Vibrionales</taxon>
        <taxon>Vibrionaceae</taxon>
        <taxon>Vibrio</taxon>
    </lineage>
</organism>
<name>A0ABT8BWE3_9VIBR</name>
<gene>
    <name evidence="1" type="ORF">QWZ16_11945</name>
</gene>
<evidence type="ECO:0000313" key="1">
    <source>
        <dbReference type="EMBL" id="MDN3610417.1"/>
    </source>
</evidence>
<proteinExistence type="predicted"/>